<feature type="region of interest" description="Disordered" evidence="1">
    <location>
        <begin position="515"/>
        <end position="544"/>
    </location>
</feature>
<keyword evidence="2" id="KW-0732">Signal</keyword>
<protein>
    <recommendedName>
        <fullName evidence="4">Shugoshin C-terminal domain-containing protein</fullName>
    </recommendedName>
</protein>
<evidence type="ECO:0000256" key="2">
    <source>
        <dbReference type="SAM" id="SignalP"/>
    </source>
</evidence>
<feature type="region of interest" description="Disordered" evidence="1">
    <location>
        <begin position="335"/>
        <end position="359"/>
    </location>
</feature>
<feature type="compositionally biased region" description="Basic residues" evidence="1">
    <location>
        <begin position="598"/>
        <end position="616"/>
    </location>
</feature>
<feature type="signal peptide" evidence="2">
    <location>
        <begin position="1"/>
        <end position="22"/>
    </location>
</feature>
<accession>A0A1B6HJ67</accession>
<name>A0A1B6HJ67_9HEMI</name>
<feature type="compositionally biased region" description="Basic and acidic residues" evidence="1">
    <location>
        <begin position="275"/>
        <end position="290"/>
    </location>
</feature>
<evidence type="ECO:0008006" key="4">
    <source>
        <dbReference type="Google" id="ProtNLM"/>
    </source>
</evidence>
<feature type="compositionally biased region" description="Polar residues" evidence="1">
    <location>
        <begin position="470"/>
        <end position="485"/>
    </location>
</feature>
<gene>
    <name evidence="3" type="ORF">g.11418</name>
</gene>
<feature type="region of interest" description="Disordered" evidence="1">
    <location>
        <begin position="242"/>
        <end position="317"/>
    </location>
</feature>
<dbReference type="EMBL" id="GECU01032989">
    <property type="protein sequence ID" value="JAS74717.1"/>
    <property type="molecule type" value="Transcribed_RNA"/>
</dbReference>
<feature type="compositionally biased region" description="Basic residues" evidence="1">
    <location>
        <begin position="261"/>
        <end position="274"/>
    </location>
</feature>
<reference evidence="3" key="1">
    <citation type="submission" date="2015-11" db="EMBL/GenBank/DDBJ databases">
        <title>De novo transcriptome assembly of four potential Pierce s Disease insect vectors from Arizona vineyards.</title>
        <authorList>
            <person name="Tassone E.E."/>
        </authorList>
    </citation>
    <scope>NUCLEOTIDE SEQUENCE</scope>
</reference>
<organism evidence="3">
    <name type="scientific">Homalodisca liturata</name>
    <dbReference type="NCBI Taxonomy" id="320908"/>
    <lineage>
        <taxon>Eukaryota</taxon>
        <taxon>Metazoa</taxon>
        <taxon>Ecdysozoa</taxon>
        <taxon>Arthropoda</taxon>
        <taxon>Hexapoda</taxon>
        <taxon>Insecta</taxon>
        <taxon>Pterygota</taxon>
        <taxon>Neoptera</taxon>
        <taxon>Paraneoptera</taxon>
        <taxon>Hemiptera</taxon>
        <taxon>Auchenorrhyncha</taxon>
        <taxon>Membracoidea</taxon>
        <taxon>Cicadellidae</taxon>
        <taxon>Cicadellinae</taxon>
        <taxon>Proconiini</taxon>
        <taxon>Homalodisca</taxon>
    </lineage>
</organism>
<evidence type="ECO:0000313" key="3">
    <source>
        <dbReference type="EMBL" id="JAS74717.1"/>
    </source>
</evidence>
<feature type="non-terminal residue" evidence="3">
    <location>
        <position position="1"/>
    </location>
</feature>
<feature type="region of interest" description="Disordered" evidence="1">
    <location>
        <begin position="448"/>
        <end position="485"/>
    </location>
</feature>
<proteinExistence type="predicted"/>
<dbReference type="AlphaFoldDB" id="A0A1B6HJ67"/>
<evidence type="ECO:0000256" key="1">
    <source>
        <dbReference type="SAM" id="MobiDB-lite"/>
    </source>
</evidence>
<sequence>FFETNPIISFLLVLTSIKGLLLQMGKVPKGHKVKDIPIKKSPHKKHGIGKCVPKVSFKRLLMLQRRLNSLLNEQHLWEEKNKELLDNLKTEKMLTASLRKESFHWQRLYHESTVKVNMYKVKQAEMTQGMSACLREIDSIYPHMVAFSESVTSNKIRISNMLNSLPSSEYEYLPRQTTKINEDSNKSTEKPTKHRVGPMVRGLLITKPKIMLERLMLPQPQDHPEPAINDDVSTIQVNNQLTPIPEENDEEENVRLEHVSIRPKRKLGRSSWRQRRQEKIDQDRERERKNKQPAAVTYDGDSSDTESNPTALNDMEPVVRFKDVSRLLQNSSLLKVDSGRNGDTHTGLGSDRQSETSTLHVPVNKVKRNNEDPLEGSSWMFNNNHNHRTSYGPATLRGRSSLYKSDTSDDDDYEEENLVVVEKNITNLTLDSLEIKNKTFTVRSPKVNSGRFSAETSDDTVNRSPLAEPDSTNNIDVQHSNNSFTDLSENEKSLTLLQCGSDSSNTSAGTIHMLKNQSEQRVSSKVDKVSADSPSPQVRLSVSSLTASKRHSSFCNNCGPSPIPEILGKRIRKQKTHLYPGEEVSNLESKSTSNRSSIGRKSKKKSLSTKIKKRSSGGKDQNVKVDDNGGSATKTDKKKKQSGKSAARETMSKKSSLKVENASRTSSLNRTLLDTDNGDASRPRRTKSQINYREPLVNMKQRRP</sequence>
<feature type="region of interest" description="Disordered" evidence="1">
    <location>
        <begin position="578"/>
        <end position="704"/>
    </location>
</feature>
<feature type="chain" id="PRO_5008584440" description="Shugoshin C-terminal domain-containing protein" evidence="2">
    <location>
        <begin position="23"/>
        <end position="704"/>
    </location>
</feature>
<feature type="compositionally biased region" description="Polar residues" evidence="1">
    <location>
        <begin position="662"/>
        <end position="674"/>
    </location>
</feature>